<evidence type="ECO:0000256" key="1">
    <source>
        <dbReference type="SAM" id="Phobius"/>
    </source>
</evidence>
<name>A0A087E8P7_9BIFI</name>
<dbReference type="eggNOG" id="ENOG50333C4">
    <property type="taxonomic scope" value="Bacteria"/>
</dbReference>
<keyword evidence="1" id="KW-0812">Transmembrane</keyword>
<evidence type="ECO:0008006" key="4">
    <source>
        <dbReference type="Google" id="ProtNLM"/>
    </source>
</evidence>
<sequence length="168" mass="18648">MSIMALAYASFALFVTHEFEEIIRCRPWIERHASDKRYARDYWIRNREYYPSTPALSACIAEEIVLYGVAMFCAGLLHFAPVVFAVTFANSLHLLGHLGFALRSRSWNPCSVTAAVTLPINIGVMVVTAHALDVVPSIIWTVVVTAVAGANLQQLHRYAGAVERIVRG</sequence>
<keyword evidence="3" id="KW-1185">Reference proteome</keyword>
<evidence type="ECO:0000313" key="3">
    <source>
        <dbReference type="Proteomes" id="UP000029055"/>
    </source>
</evidence>
<feature type="transmembrane region" description="Helical" evidence="1">
    <location>
        <begin position="138"/>
        <end position="155"/>
    </location>
</feature>
<keyword evidence="1" id="KW-0472">Membrane</keyword>
<keyword evidence="1" id="KW-1133">Transmembrane helix</keyword>
<gene>
    <name evidence="2" type="ORF">BISU_1186</name>
</gene>
<feature type="transmembrane region" description="Helical" evidence="1">
    <location>
        <begin position="110"/>
        <end position="132"/>
    </location>
</feature>
<evidence type="ECO:0000313" key="2">
    <source>
        <dbReference type="EMBL" id="KFJ04148.1"/>
    </source>
</evidence>
<accession>A0A087E8P7</accession>
<feature type="transmembrane region" description="Helical" evidence="1">
    <location>
        <begin position="64"/>
        <end position="89"/>
    </location>
</feature>
<protein>
    <recommendedName>
        <fullName evidence="4">HXXEE domain-containing protein</fullName>
    </recommendedName>
</protein>
<dbReference type="EMBL" id="JGZR01000005">
    <property type="protein sequence ID" value="KFJ04148.1"/>
    <property type="molecule type" value="Genomic_DNA"/>
</dbReference>
<comment type="caution">
    <text evidence="2">The sequence shown here is derived from an EMBL/GenBank/DDBJ whole genome shotgun (WGS) entry which is preliminary data.</text>
</comment>
<dbReference type="AlphaFoldDB" id="A0A087E8P7"/>
<organism evidence="2 3">
    <name type="scientific">Bifidobacterium subtile</name>
    <dbReference type="NCBI Taxonomy" id="77635"/>
    <lineage>
        <taxon>Bacteria</taxon>
        <taxon>Bacillati</taxon>
        <taxon>Actinomycetota</taxon>
        <taxon>Actinomycetes</taxon>
        <taxon>Bifidobacteriales</taxon>
        <taxon>Bifidobacteriaceae</taxon>
        <taxon>Bifidobacterium</taxon>
    </lineage>
</organism>
<dbReference type="Pfam" id="PF13787">
    <property type="entry name" value="HXXEE"/>
    <property type="match status" value="1"/>
</dbReference>
<dbReference type="InterPro" id="IPR025671">
    <property type="entry name" value="HXXEE"/>
</dbReference>
<reference evidence="2 3" key="1">
    <citation type="submission" date="2014-03" db="EMBL/GenBank/DDBJ databases">
        <title>Genomics of Bifidobacteria.</title>
        <authorList>
            <person name="Ventura M."/>
            <person name="Milani C."/>
            <person name="Lugli G.A."/>
        </authorList>
    </citation>
    <scope>NUCLEOTIDE SEQUENCE [LARGE SCALE GENOMIC DNA]</scope>
    <source>
        <strain evidence="2 3">LMG 11597</strain>
    </source>
</reference>
<dbReference type="Proteomes" id="UP000029055">
    <property type="component" value="Unassembled WGS sequence"/>
</dbReference>
<proteinExistence type="predicted"/>